<dbReference type="PANTHER" id="PTHR13943:SF77">
    <property type="entry name" value="LRAT DOMAIN-CONTAINING PROTEIN"/>
    <property type="match status" value="1"/>
</dbReference>
<dbReference type="GO" id="GO:0070292">
    <property type="term" value="P:N-acylphosphatidylethanolamine metabolic process"/>
    <property type="evidence" value="ECO:0007669"/>
    <property type="project" value="TreeGrafter"/>
</dbReference>
<evidence type="ECO:0000256" key="1">
    <source>
        <dbReference type="ARBA" id="ARBA00022679"/>
    </source>
</evidence>
<keyword evidence="3" id="KW-0443">Lipid metabolism</keyword>
<feature type="domain" description="LRAT" evidence="4">
    <location>
        <begin position="10"/>
        <end position="118"/>
    </location>
</feature>
<name>A0A517NMI2_9BACT</name>
<evidence type="ECO:0000259" key="4">
    <source>
        <dbReference type="PROSITE" id="PS51934"/>
    </source>
</evidence>
<gene>
    <name evidence="5" type="ORF">K239x_02720</name>
</gene>
<reference evidence="5 6" key="1">
    <citation type="submission" date="2019-02" db="EMBL/GenBank/DDBJ databases">
        <title>Deep-cultivation of Planctomycetes and their phenomic and genomic characterization uncovers novel biology.</title>
        <authorList>
            <person name="Wiegand S."/>
            <person name="Jogler M."/>
            <person name="Boedeker C."/>
            <person name="Pinto D."/>
            <person name="Vollmers J."/>
            <person name="Rivas-Marin E."/>
            <person name="Kohn T."/>
            <person name="Peeters S.H."/>
            <person name="Heuer A."/>
            <person name="Rast P."/>
            <person name="Oberbeckmann S."/>
            <person name="Bunk B."/>
            <person name="Jeske O."/>
            <person name="Meyerdierks A."/>
            <person name="Storesund J.E."/>
            <person name="Kallscheuer N."/>
            <person name="Luecker S."/>
            <person name="Lage O.M."/>
            <person name="Pohl T."/>
            <person name="Merkel B.J."/>
            <person name="Hornburger P."/>
            <person name="Mueller R.-W."/>
            <person name="Bruemmer F."/>
            <person name="Labrenz M."/>
            <person name="Spormann A.M."/>
            <person name="Op den Camp H."/>
            <person name="Overmann J."/>
            <person name="Amann R."/>
            <person name="Jetten M.S.M."/>
            <person name="Mascher T."/>
            <person name="Medema M.H."/>
            <person name="Devos D.P."/>
            <person name="Kaster A.-K."/>
            <person name="Ovreas L."/>
            <person name="Rohde M."/>
            <person name="Galperin M.Y."/>
            <person name="Jogler C."/>
        </authorList>
    </citation>
    <scope>NUCLEOTIDE SEQUENCE [LARGE SCALE GENOMIC DNA]</scope>
    <source>
        <strain evidence="5 6">K23_9</strain>
    </source>
</reference>
<dbReference type="GO" id="GO:0008970">
    <property type="term" value="F:phospholipase A1 activity"/>
    <property type="evidence" value="ECO:0007669"/>
    <property type="project" value="TreeGrafter"/>
</dbReference>
<protein>
    <submittedName>
        <fullName evidence="5">NC domain protein</fullName>
    </submittedName>
</protein>
<organism evidence="5 6">
    <name type="scientific">Stieleria marina</name>
    <dbReference type="NCBI Taxonomy" id="1930275"/>
    <lineage>
        <taxon>Bacteria</taxon>
        <taxon>Pseudomonadati</taxon>
        <taxon>Planctomycetota</taxon>
        <taxon>Planctomycetia</taxon>
        <taxon>Pirellulales</taxon>
        <taxon>Pirellulaceae</taxon>
        <taxon>Stieleria</taxon>
    </lineage>
</organism>
<evidence type="ECO:0000256" key="2">
    <source>
        <dbReference type="ARBA" id="ARBA00022801"/>
    </source>
</evidence>
<dbReference type="GO" id="GO:0004623">
    <property type="term" value="F:phospholipase A2 activity"/>
    <property type="evidence" value="ECO:0007669"/>
    <property type="project" value="TreeGrafter"/>
</dbReference>
<keyword evidence="1" id="KW-0808">Transferase</keyword>
<dbReference type="InterPro" id="IPR007053">
    <property type="entry name" value="LRAT_dom"/>
</dbReference>
<dbReference type="Gene3D" id="3.90.1720.10">
    <property type="entry name" value="endopeptidase domain like (from Nostoc punctiforme)"/>
    <property type="match status" value="1"/>
</dbReference>
<keyword evidence="6" id="KW-1185">Reference proteome</keyword>
<dbReference type="PANTHER" id="PTHR13943">
    <property type="entry name" value="HRAS-LIKE SUPPRESSOR - RELATED"/>
    <property type="match status" value="1"/>
</dbReference>
<dbReference type="InterPro" id="IPR051496">
    <property type="entry name" value="H-rev107_PLA/AT"/>
</dbReference>
<sequence>MAKGDHFFVWRRQLGVPFQHHAIDVGDGTAVHFTDGVGGVAGPGHGTKDFVVMHTSIATVTQEGRCKIHIIEHARSLDADEVVERAISQVGRKGYHLMFDNCEHFASWCAVDREESGQIRIACERLAATSVKTMAAGTLRLASRHGAKRLLRGASGWMLVAEAAQWATEAGGHHVGLCDPKLRRNAGRAVGSMTAIGLGAIGGPIGIAVAGTLWVAGEVAGEASNRVYEQFRQQRKSP</sequence>
<dbReference type="Proteomes" id="UP000319817">
    <property type="component" value="Chromosome"/>
</dbReference>
<dbReference type="Pfam" id="PF04970">
    <property type="entry name" value="LRAT"/>
    <property type="match status" value="1"/>
</dbReference>
<accession>A0A517NMI2</accession>
<evidence type="ECO:0000256" key="3">
    <source>
        <dbReference type="ARBA" id="ARBA00023098"/>
    </source>
</evidence>
<proteinExistence type="predicted"/>
<dbReference type="PROSITE" id="PS51934">
    <property type="entry name" value="LRAT"/>
    <property type="match status" value="1"/>
</dbReference>
<dbReference type="GO" id="GO:0016410">
    <property type="term" value="F:N-acyltransferase activity"/>
    <property type="evidence" value="ECO:0007669"/>
    <property type="project" value="TreeGrafter"/>
</dbReference>
<dbReference type="AlphaFoldDB" id="A0A517NMI2"/>
<dbReference type="EMBL" id="CP036526">
    <property type="protein sequence ID" value="QDT08334.1"/>
    <property type="molecule type" value="Genomic_DNA"/>
</dbReference>
<keyword evidence="2" id="KW-0378">Hydrolase</keyword>
<evidence type="ECO:0000313" key="5">
    <source>
        <dbReference type="EMBL" id="QDT08334.1"/>
    </source>
</evidence>
<evidence type="ECO:0000313" key="6">
    <source>
        <dbReference type="Proteomes" id="UP000319817"/>
    </source>
</evidence>
<dbReference type="GO" id="GO:0005737">
    <property type="term" value="C:cytoplasm"/>
    <property type="evidence" value="ECO:0007669"/>
    <property type="project" value="TreeGrafter"/>
</dbReference>
<dbReference type="RefSeq" id="WP_419189539.1">
    <property type="nucleotide sequence ID" value="NZ_CP036526.1"/>
</dbReference>